<keyword evidence="2" id="KW-0539">Nucleus</keyword>
<evidence type="ECO:0000256" key="2">
    <source>
        <dbReference type="ARBA" id="ARBA00023242"/>
    </source>
</evidence>
<comment type="caution">
    <text evidence="5">The sequence shown here is derived from an EMBL/GenBank/DDBJ whole genome shotgun (WGS) entry which is preliminary data.</text>
</comment>
<dbReference type="PANTHER" id="PTHR37534">
    <property type="entry name" value="TRANSCRIPTIONAL ACTIVATOR PROTEIN UGA3"/>
    <property type="match status" value="1"/>
</dbReference>
<dbReference type="GO" id="GO:0000976">
    <property type="term" value="F:transcription cis-regulatory region binding"/>
    <property type="evidence" value="ECO:0007669"/>
    <property type="project" value="TreeGrafter"/>
</dbReference>
<protein>
    <recommendedName>
        <fullName evidence="3">Zn(2)-C6 fungal-type domain-containing protein</fullName>
    </recommendedName>
</protein>
<dbReference type="PROSITE" id="PS00463">
    <property type="entry name" value="ZN2_CY6_FUNGAL_1"/>
    <property type="match status" value="1"/>
</dbReference>
<evidence type="ECO:0000313" key="6">
    <source>
        <dbReference type="Proteomes" id="UP000230249"/>
    </source>
</evidence>
<dbReference type="VEuPathDB" id="FungiDB:CJI97_001007"/>
<feature type="domain" description="Zn(2)-C6 fungal-type" evidence="3">
    <location>
        <begin position="32"/>
        <end position="62"/>
    </location>
</feature>
<dbReference type="VEuPathDB" id="FungiDB:CJJ09_002948"/>
<dbReference type="Pfam" id="PF11951">
    <property type="entry name" value="Fungal_trans_2"/>
    <property type="match status" value="1"/>
</dbReference>
<reference evidence="4 6" key="3">
    <citation type="journal article" date="2018" name="Nat. Commun.">
        <title>Genomic insights into multidrug-resistance, mating and virulence in Candida auris and related emerging species.</title>
        <authorList>
            <person name="Munoz J.F."/>
            <person name="Gade L."/>
            <person name="Chow N.A."/>
            <person name="Loparev V.N."/>
            <person name="Juieng P."/>
            <person name="Berkow E.L."/>
            <person name="Farrer R.A."/>
            <person name="Litvintseva A.P."/>
            <person name="Cuomo C.A."/>
        </authorList>
    </citation>
    <scope>GENOME REANNOTATION</scope>
    <source>
        <strain evidence="4 6">B8441</strain>
    </source>
</reference>
<dbReference type="InterPro" id="IPR021858">
    <property type="entry name" value="Fun_TF"/>
</dbReference>
<dbReference type="PANTHER" id="PTHR37534:SF7">
    <property type="entry name" value="TRANSCRIPTIONAL ACTIVATOR PROTEIN UGA3"/>
    <property type="match status" value="1"/>
</dbReference>
<dbReference type="SUPFAM" id="SSF57701">
    <property type="entry name" value="Zn2/Cys6 DNA-binding domain"/>
    <property type="match status" value="1"/>
</dbReference>
<proteinExistence type="predicted"/>
<dbReference type="VEuPathDB" id="FungiDB:B9J08_000988"/>
<dbReference type="GO" id="GO:0045944">
    <property type="term" value="P:positive regulation of transcription by RNA polymerase II"/>
    <property type="evidence" value="ECO:0007669"/>
    <property type="project" value="TreeGrafter"/>
</dbReference>
<dbReference type="Gene3D" id="4.10.240.10">
    <property type="entry name" value="Zn(2)-C6 fungal-type DNA-binding domain"/>
    <property type="match status" value="1"/>
</dbReference>
<dbReference type="GO" id="GO:0008270">
    <property type="term" value="F:zinc ion binding"/>
    <property type="evidence" value="ECO:0007669"/>
    <property type="project" value="InterPro"/>
</dbReference>
<dbReference type="VEuPathDB" id="FungiDB:CJJ07_001534"/>
<dbReference type="GO" id="GO:0000981">
    <property type="term" value="F:DNA-binding transcription factor activity, RNA polymerase II-specific"/>
    <property type="evidence" value="ECO:0007669"/>
    <property type="project" value="InterPro"/>
</dbReference>
<evidence type="ECO:0000256" key="1">
    <source>
        <dbReference type="ARBA" id="ARBA00004123"/>
    </source>
</evidence>
<dbReference type="VEuPathDB" id="FungiDB:QG37_03006"/>
<dbReference type="InterPro" id="IPR001138">
    <property type="entry name" value="Zn2Cys6_DnaBD"/>
</dbReference>
<reference evidence="5 6" key="1">
    <citation type="journal article" date="2017" name="Clin. Infect. Dis.">
        <title>Simultaneous emergence of multidrug-resistant Candida auris on 3 continents confirmed by whole-genome sequencing and epidemiological analyses.</title>
        <authorList>
            <person name="Lockhart S.R."/>
            <person name="Etienne K.A."/>
            <person name="Vallabhaneni S."/>
            <person name="Farooqi J."/>
            <person name="Chowdhary A."/>
            <person name="Govender N.P."/>
            <person name="Colombo A.L."/>
            <person name="Calvo B."/>
            <person name="Cuomo C.A."/>
            <person name="Desjardins C.A."/>
            <person name="Berkow E.L."/>
            <person name="Castanheira M."/>
            <person name="Magobo R.E."/>
            <person name="Jabeen K."/>
            <person name="Asghar R.J."/>
            <person name="Meis J.F."/>
            <person name="Jackson B."/>
            <person name="Chiller T."/>
            <person name="Litvintseva A.P."/>
        </authorList>
    </citation>
    <scope>NUCLEOTIDE SEQUENCE [LARGE SCALE GENOMIC DNA]</scope>
    <source>
        <strain evidence="5 6">B8441</strain>
    </source>
</reference>
<dbReference type="Proteomes" id="UP000230249">
    <property type="component" value="Unassembled WGS sequence"/>
</dbReference>
<gene>
    <name evidence="5" type="ORF">B9J08_000988</name>
    <name evidence="4" type="ORF">B9J08_02946</name>
</gene>
<dbReference type="AlphaFoldDB" id="A0A2H1A6J5"/>
<sequence>MEQKKLPLASQRHPRTGYTLKFYGTRARSTLGCLCCRRRKKKCDEKYPTCSGCEKRDLKCEWPEKSKNGVKKTIAKTQSQPAKRDLQMTLTSPISPDSCIDPQLPLDHSISLSSKSSPDLFELFHLPYDNMLFGRALPQLDETGFEYLSHYSDAFCSSIPIGTDASNYFLKTFMHLAQSRDSILYALCAWGGFYLQLRDKSSIEYAKPWNYMQKAAKLICKEIGDNLTPSTNEDFFVLFAFYLIFIGIEVTTGDVCHWGGFMTQCSNLINSFGGLAAVCQMFSNNNDIKWLLHNFQFHDLLSSNALRKGTFIPIEEYKDVLKEDVDYGIDPLQGALGRVYNLFGEIGNAQVRLRRQWNELQDALPIINDERCIEYEDARRNYFEDVRATFKEFSVKIETCQPSELHLEILESNPFDLALQTKLFQLYVLICQIHLHTGVIHSPPASFQQQDLLFRALELIDELIETRMVVSLSLSLLVCGITCCTDYDRERMRERFKKAQSTYFVQNLTRIEETVEEAWVRNPDGSAVVDWAALAEEKGWNLYVG</sequence>
<name>A0A2H1A6J5_CANAR</name>
<reference evidence="4" key="4">
    <citation type="submission" date="2024-03" db="EMBL/GenBank/DDBJ databases">
        <title>Improved genome assembly of Candida auris strain B8441 and annotation of B11205.</title>
        <authorList>
            <person name="Cauldron N.C."/>
            <person name="Shea T."/>
            <person name="Cuomo C.A."/>
        </authorList>
    </citation>
    <scope>NUCLEOTIDE SEQUENCE</scope>
    <source>
        <strain evidence="4">B8441</strain>
    </source>
</reference>
<dbReference type="EMBL" id="PEKT03000002">
    <property type="protein sequence ID" value="KAK8441623.1"/>
    <property type="molecule type" value="Genomic_DNA"/>
</dbReference>
<dbReference type="VEuPathDB" id="FungiDB:CJI96_0001375"/>
<dbReference type="InterPro" id="IPR036864">
    <property type="entry name" value="Zn2-C6_fun-type_DNA-bd_sf"/>
</dbReference>
<dbReference type="GO" id="GO:0005634">
    <property type="term" value="C:nucleus"/>
    <property type="evidence" value="ECO:0007669"/>
    <property type="project" value="UniProtKB-SubCell"/>
</dbReference>
<organism evidence="5">
    <name type="scientific">Candidozyma auris</name>
    <name type="common">Yeast</name>
    <name type="synonym">Candida auris</name>
    <dbReference type="NCBI Taxonomy" id="498019"/>
    <lineage>
        <taxon>Eukaryota</taxon>
        <taxon>Fungi</taxon>
        <taxon>Dikarya</taxon>
        <taxon>Ascomycota</taxon>
        <taxon>Saccharomycotina</taxon>
        <taxon>Pichiomycetes</taxon>
        <taxon>Metschnikowiaceae</taxon>
        <taxon>Candidozyma</taxon>
    </lineage>
</organism>
<evidence type="ECO:0000259" key="3">
    <source>
        <dbReference type="PROSITE" id="PS50048"/>
    </source>
</evidence>
<reference evidence="5" key="2">
    <citation type="submission" date="2017-11" db="EMBL/GenBank/DDBJ databases">
        <title>Candida auris genome assembly and annotation.</title>
        <authorList>
            <person name="Munoz J.F."/>
            <person name="Gade L.G."/>
            <person name="Chow N.A."/>
            <person name="Litvintseva A.P."/>
            <person name="Loparev V.N."/>
            <person name="Cuomo C.A."/>
        </authorList>
    </citation>
    <scope>NUCLEOTIDE SEQUENCE</scope>
    <source>
        <strain evidence="5">B8441</strain>
    </source>
</reference>
<comment type="subcellular location">
    <subcellularLocation>
        <location evidence="1">Nucleus</location>
    </subcellularLocation>
</comment>
<accession>A0A2H1A6J5</accession>
<dbReference type="EMBL" id="PEKT02000002">
    <property type="protein sequence ID" value="PIS58489.1"/>
    <property type="molecule type" value="Genomic_DNA"/>
</dbReference>
<keyword evidence="6" id="KW-1185">Reference proteome</keyword>
<evidence type="ECO:0000313" key="5">
    <source>
        <dbReference type="EMBL" id="PIS58489.1"/>
    </source>
</evidence>
<evidence type="ECO:0000313" key="4">
    <source>
        <dbReference type="EMBL" id="KAK8441623.1"/>
    </source>
</evidence>
<dbReference type="OMA" id="ICGISCC"/>
<dbReference type="Pfam" id="PF00172">
    <property type="entry name" value="Zn_clus"/>
    <property type="match status" value="1"/>
</dbReference>
<dbReference type="CDD" id="cd00067">
    <property type="entry name" value="GAL4"/>
    <property type="match status" value="1"/>
</dbReference>
<dbReference type="PROSITE" id="PS50048">
    <property type="entry name" value="ZN2_CY6_FUNGAL_2"/>
    <property type="match status" value="1"/>
</dbReference>
<dbReference type="SMART" id="SM00066">
    <property type="entry name" value="GAL4"/>
    <property type="match status" value="1"/>
</dbReference>